<comment type="catalytic activity">
    <reaction evidence="1">
        <text>Cleavage of peptide bonds with very broad specificity.</text>
        <dbReference type="EC" id="3.4.25.1"/>
    </reaction>
</comment>
<dbReference type="GeneID" id="117143726"/>
<evidence type="ECO:0000256" key="6">
    <source>
        <dbReference type="ARBA" id="ARBA00022698"/>
    </source>
</evidence>
<dbReference type="GO" id="GO:0051603">
    <property type="term" value="P:proteolysis involved in protein catabolic process"/>
    <property type="evidence" value="ECO:0007669"/>
    <property type="project" value="InterPro"/>
</dbReference>
<gene>
    <name evidence="14" type="primary">LOC117143726</name>
</gene>
<evidence type="ECO:0000256" key="3">
    <source>
        <dbReference type="ARBA" id="ARBA00012039"/>
    </source>
</evidence>
<evidence type="ECO:0000313" key="13">
    <source>
        <dbReference type="Proteomes" id="UP000515162"/>
    </source>
</evidence>
<accession>A0A6P8KLY4</accession>
<dbReference type="InterPro" id="IPR000243">
    <property type="entry name" value="Pept_T1A_subB"/>
</dbReference>
<dbReference type="GO" id="GO:0005737">
    <property type="term" value="C:cytoplasm"/>
    <property type="evidence" value="ECO:0007669"/>
    <property type="project" value="TreeGrafter"/>
</dbReference>
<dbReference type="InterPro" id="IPR001353">
    <property type="entry name" value="Proteasome_sua/b"/>
</dbReference>
<sequence length="322" mass="34393">MFNGLPTLMKYPDRSPFLCGPSGFTFDNCLRNKQLKENGLVEPKSFATGTTVVGIVFDGGVIIGADSKAAIGGMILSKTIRKIVELQSNIFAAGAGTARDTNALVELTRAQLELHRMNTGFRKVPVCCANQMIRQLLFRYNRNIDADMIIGGADSSGAHLFCTRSDGSTDTAPFASLGSGYLVSMSILESRWSEDLSEESACALACDAVAAGMKNDLSSGGQVSLCVVRCDFSVQWLDQLPRQVTPAHTYRLAPKAGCTTILSTMVHPVLPWRGASALCEPGGSQEPGPGPGTSGASRGQEVRRRSNSLDEPEAKRKKRGGR</sequence>
<dbReference type="CTD" id="40621"/>
<evidence type="ECO:0000256" key="5">
    <source>
        <dbReference type="ARBA" id="ARBA00022670"/>
    </source>
</evidence>
<protein>
    <recommendedName>
        <fullName evidence="3">proteasome endopeptidase complex</fullName>
        <ecNumber evidence="3">3.4.25.1</ecNumber>
    </recommendedName>
</protein>
<evidence type="ECO:0000256" key="1">
    <source>
        <dbReference type="ARBA" id="ARBA00001198"/>
    </source>
</evidence>
<feature type="compositionally biased region" description="Basic and acidic residues" evidence="12">
    <location>
        <begin position="300"/>
        <end position="314"/>
    </location>
</feature>
<evidence type="ECO:0000256" key="8">
    <source>
        <dbReference type="ARBA" id="ARBA00022942"/>
    </source>
</evidence>
<dbReference type="GO" id="GO:0004298">
    <property type="term" value="F:threonine-type endopeptidase activity"/>
    <property type="evidence" value="ECO:0007669"/>
    <property type="project" value="UniProtKB-KW"/>
</dbReference>
<evidence type="ECO:0000313" key="14">
    <source>
        <dbReference type="RefSeq" id="XP_033164421.1"/>
    </source>
</evidence>
<evidence type="ECO:0000256" key="2">
    <source>
        <dbReference type="ARBA" id="ARBA00004123"/>
    </source>
</evidence>
<evidence type="ECO:0000256" key="4">
    <source>
        <dbReference type="ARBA" id="ARBA00022490"/>
    </source>
</evidence>
<keyword evidence="4" id="KW-0963">Cytoplasm</keyword>
<evidence type="ECO:0000256" key="9">
    <source>
        <dbReference type="ARBA" id="ARBA00023242"/>
    </source>
</evidence>
<keyword evidence="7" id="KW-0378">Hydrolase</keyword>
<keyword evidence="13" id="KW-1185">Reference proteome</keyword>
<dbReference type="Proteomes" id="UP000515162">
    <property type="component" value="Chromosome 3R"/>
</dbReference>
<dbReference type="PROSITE" id="PS51476">
    <property type="entry name" value="PROTEASOME_BETA_2"/>
    <property type="match status" value="1"/>
</dbReference>
<organism evidence="13 14">
    <name type="scientific">Drosophila mauritiana</name>
    <name type="common">Fruit fly</name>
    <dbReference type="NCBI Taxonomy" id="7226"/>
    <lineage>
        <taxon>Eukaryota</taxon>
        <taxon>Metazoa</taxon>
        <taxon>Ecdysozoa</taxon>
        <taxon>Arthropoda</taxon>
        <taxon>Hexapoda</taxon>
        <taxon>Insecta</taxon>
        <taxon>Pterygota</taxon>
        <taxon>Neoptera</taxon>
        <taxon>Endopterygota</taxon>
        <taxon>Diptera</taxon>
        <taxon>Brachycera</taxon>
        <taxon>Muscomorpha</taxon>
        <taxon>Ephydroidea</taxon>
        <taxon>Drosophilidae</taxon>
        <taxon>Drosophila</taxon>
        <taxon>Sophophora</taxon>
    </lineage>
</organism>
<dbReference type="GO" id="GO:0005634">
    <property type="term" value="C:nucleus"/>
    <property type="evidence" value="ECO:0007669"/>
    <property type="project" value="UniProtKB-SubCell"/>
</dbReference>
<dbReference type="InterPro" id="IPR029055">
    <property type="entry name" value="Ntn_hydrolases_N"/>
</dbReference>
<feature type="region of interest" description="Disordered" evidence="12">
    <location>
        <begin position="277"/>
        <end position="322"/>
    </location>
</feature>
<proteinExistence type="predicted"/>
<evidence type="ECO:0000256" key="7">
    <source>
        <dbReference type="ARBA" id="ARBA00022801"/>
    </source>
</evidence>
<dbReference type="Gene3D" id="3.60.20.10">
    <property type="entry name" value="Glutamine Phosphoribosylpyrophosphate, subunit 1, domain 1"/>
    <property type="match status" value="1"/>
</dbReference>
<dbReference type="RefSeq" id="XP_033164421.1">
    <property type="nucleotide sequence ID" value="XM_033308530.1"/>
</dbReference>
<keyword evidence="8 14" id="KW-0647">Proteasome</keyword>
<dbReference type="SUPFAM" id="SSF56235">
    <property type="entry name" value="N-terminal nucleophile aminohydrolases (Ntn hydrolases)"/>
    <property type="match status" value="1"/>
</dbReference>
<dbReference type="InterPro" id="IPR023333">
    <property type="entry name" value="Proteasome_suB-type"/>
</dbReference>
<evidence type="ECO:0000256" key="10">
    <source>
        <dbReference type="ARBA" id="ARBA00026071"/>
    </source>
</evidence>
<dbReference type="Pfam" id="PF00227">
    <property type="entry name" value="Proteasome"/>
    <property type="match status" value="1"/>
</dbReference>
<reference evidence="14" key="1">
    <citation type="submission" date="2025-08" db="UniProtKB">
        <authorList>
            <consortium name="RefSeq"/>
        </authorList>
    </citation>
    <scope>IDENTIFICATION</scope>
    <source>
        <strain evidence="14">Mau12</strain>
        <tissue evidence="14">Whole Body</tissue>
    </source>
</reference>
<dbReference type="PANTHER" id="PTHR32194">
    <property type="entry name" value="METALLOPROTEASE TLDD"/>
    <property type="match status" value="1"/>
</dbReference>
<feature type="active site" description="Nucleophile" evidence="11">
    <location>
        <position position="50"/>
    </location>
</feature>
<keyword evidence="6" id="KW-0888">Threonine protease</keyword>
<name>A0A6P8KLY4_DROMA</name>
<evidence type="ECO:0000256" key="11">
    <source>
        <dbReference type="PIRSR" id="PIRSR600243-1"/>
    </source>
</evidence>
<dbReference type="EC" id="3.4.25.1" evidence="3"/>
<dbReference type="PANTHER" id="PTHR32194:SF4">
    <property type="entry name" value="PROTEASOME SUBUNIT BETA TYPE-7"/>
    <property type="match status" value="1"/>
</dbReference>
<comment type="subunit">
    <text evidence="10">The 26S proteasome consists of a 20S proteasome core and two 19S regulatory subunits. The 20S proteasome core is composed of 28 subunits that are arranged in four stacked rings, resulting in a barrel-shaped structure. The two end rings are each formed by seven alpha subunits, and the two central rings are each formed by seven beta subunits. The catalytic chamber with the active sites is on the inside of the barrel.</text>
</comment>
<keyword evidence="9" id="KW-0539">Nucleus</keyword>
<dbReference type="GO" id="GO:0005839">
    <property type="term" value="C:proteasome core complex"/>
    <property type="evidence" value="ECO:0007669"/>
    <property type="project" value="InterPro"/>
</dbReference>
<evidence type="ECO:0000256" key="12">
    <source>
        <dbReference type="SAM" id="MobiDB-lite"/>
    </source>
</evidence>
<keyword evidence="5" id="KW-0645">Protease</keyword>
<dbReference type="PRINTS" id="PR00141">
    <property type="entry name" value="PROTEASOME"/>
</dbReference>
<comment type="subcellular location">
    <subcellularLocation>
        <location evidence="2">Nucleus</location>
    </subcellularLocation>
</comment>
<dbReference type="AlphaFoldDB" id="A0A6P8KLY4"/>